<dbReference type="GO" id="GO:0006744">
    <property type="term" value="P:ubiquinone biosynthetic process"/>
    <property type="evidence" value="ECO:0007669"/>
    <property type="project" value="TreeGrafter"/>
</dbReference>
<proteinExistence type="inferred from homology"/>
<organism evidence="5 6">
    <name type="scientific">Halorutilus salinus</name>
    <dbReference type="NCBI Taxonomy" id="2487751"/>
    <lineage>
        <taxon>Archaea</taxon>
        <taxon>Methanobacteriati</taxon>
        <taxon>Methanobacteriota</taxon>
        <taxon>Stenosarchaea group</taxon>
        <taxon>Halobacteria</taxon>
        <taxon>Halorutilales</taxon>
        <taxon>Halorutilaceae</taxon>
        <taxon>Halorutilus</taxon>
    </lineage>
</organism>
<dbReference type="Proteomes" id="UP001149411">
    <property type="component" value="Unassembled WGS sequence"/>
</dbReference>
<accession>A0A9Q4C3X5</accession>
<protein>
    <submittedName>
        <fullName evidence="5">Menaquinone biosynthesis decarboxylase</fullName>
    </submittedName>
</protein>
<dbReference type="GO" id="GO:0008694">
    <property type="term" value="F:4-hydroxy-3-polyprenylbenzoate decarboxylase activity"/>
    <property type="evidence" value="ECO:0007669"/>
    <property type="project" value="TreeGrafter"/>
</dbReference>
<dbReference type="Gene3D" id="3.40.1670.10">
    <property type="entry name" value="UbiD C-terminal domain-like"/>
    <property type="match status" value="1"/>
</dbReference>
<dbReference type="InterPro" id="IPR048304">
    <property type="entry name" value="UbiD_Rift_dom"/>
</dbReference>
<dbReference type="NCBIfam" id="TIGR03701">
    <property type="entry name" value="mena_SCO4490"/>
    <property type="match status" value="1"/>
</dbReference>
<dbReference type="InterPro" id="IPR022390">
    <property type="entry name" value="HBDC"/>
</dbReference>
<evidence type="ECO:0000259" key="3">
    <source>
        <dbReference type="Pfam" id="PF20695"/>
    </source>
</evidence>
<keyword evidence="6" id="KW-1185">Reference proteome</keyword>
<dbReference type="RefSeq" id="WP_266085592.1">
    <property type="nucleotide sequence ID" value="NZ_RKLV01000001.1"/>
</dbReference>
<dbReference type="PANTHER" id="PTHR30108:SF17">
    <property type="entry name" value="FERULIC ACID DECARBOXYLASE 1"/>
    <property type="match status" value="1"/>
</dbReference>
<dbReference type="GO" id="GO:0005829">
    <property type="term" value="C:cytosol"/>
    <property type="evidence" value="ECO:0007669"/>
    <property type="project" value="TreeGrafter"/>
</dbReference>
<dbReference type="NCBIfam" id="TIGR00148">
    <property type="entry name" value="UbiD family decarboxylase"/>
    <property type="match status" value="1"/>
</dbReference>
<feature type="domain" description="3-octaprenyl-4-hydroxybenzoate carboxy-lyase-like Rift-related" evidence="2">
    <location>
        <begin position="132"/>
        <end position="325"/>
    </location>
</feature>
<dbReference type="PANTHER" id="PTHR30108">
    <property type="entry name" value="3-OCTAPRENYL-4-HYDROXYBENZOATE CARBOXY-LYASE-RELATED"/>
    <property type="match status" value="1"/>
</dbReference>
<comment type="caution">
    <text evidence="5">The sequence shown here is derived from an EMBL/GenBank/DDBJ whole genome shotgun (WGS) entry which is preliminary data.</text>
</comment>
<dbReference type="EMBL" id="RKLV01000001">
    <property type="protein sequence ID" value="MCX2818004.1"/>
    <property type="molecule type" value="Genomic_DNA"/>
</dbReference>
<dbReference type="Pfam" id="PF01977">
    <property type="entry name" value="UbiD"/>
    <property type="match status" value="1"/>
</dbReference>
<sequence length="494" mass="55713">MAYDDLRDFTETLDEEGELVRVEKEVDPVLEIAEITDRVSRREREHNKALLFENVEGSDFPVLINSMGSVERIRLALEVEELDEIAERIEEILSFRPPDVGGVVGAIKNWGDVKEGIDLLREFRNYPPTKTKARKAACKEVVDHDPDLSDYPILKCWPEDGGRFITLPLVISEGPEGKRNVGVYRMQVFDETHTGMHWQMHKHGAKQYRDGDEEGMEVAVAIGADPATVYSGTAPLPFDIDEFLLAGFLRDKGVPLVEAETVDLRVPANAEIVLEGRVLPEKRPEGPFGDHTGYYTPVEEFPVFEVDCITRREDPMYHTTIVGKPPQEDAYLGKATERIFLPLVRTQFDEVVDMNLPVEGVFHNLLVVSIDKAYPGHARKVMMGMMSQGMLSLTKTVVVVDEEVDVHDEAEVLWAVTSRMDAARDVEIIERAPLDHLEHAAPRKAHGGKMGIDATRPWEGEGFERDWPDEIEMKDDVQERVDENWGEYGIVNGG</sequence>
<dbReference type="InterPro" id="IPR049383">
    <property type="entry name" value="UbiD-like_N"/>
</dbReference>
<dbReference type="Gene3D" id="1.20.5.570">
    <property type="entry name" value="Single helix bin"/>
    <property type="match status" value="1"/>
</dbReference>
<dbReference type="InterPro" id="IPR049381">
    <property type="entry name" value="UbiD-like_C"/>
</dbReference>
<evidence type="ECO:0000259" key="2">
    <source>
        <dbReference type="Pfam" id="PF01977"/>
    </source>
</evidence>
<feature type="domain" description="3-octaprenyl-4-hydroxybenzoate carboxy-lyase-like C-terminal" evidence="4">
    <location>
        <begin position="331"/>
        <end position="454"/>
    </location>
</feature>
<dbReference type="Pfam" id="PF20696">
    <property type="entry name" value="UbiD_C"/>
    <property type="match status" value="1"/>
</dbReference>
<dbReference type="InterPro" id="IPR002830">
    <property type="entry name" value="UbiD"/>
</dbReference>
<gene>
    <name evidence="5" type="ORF">EGH25_01345</name>
</gene>
<dbReference type="SUPFAM" id="SSF143968">
    <property type="entry name" value="UbiD C-terminal domain-like"/>
    <property type="match status" value="1"/>
</dbReference>
<evidence type="ECO:0000313" key="5">
    <source>
        <dbReference type="EMBL" id="MCX2818004.1"/>
    </source>
</evidence>
<feature type="domain" description="3-octaprenyl-4-hydroxybenzoate carboxy-lyase-like N-terminal" evidence="3">
    <location>
        <begin position="11"/>
        <end position="89"/>
    </location>
</feature>
<reference evidence="5" key="1">
    <citation type="submission" date="2022-09" db="EMBL/GenBank/DDBJ databases">
        <title>Haloadaptaus new haloarchaeum isolated from saline soil.</title>
        <authorList>
            <person name="Duran-Viseras A."/>
            <person name="Sanchez-Porro C."/>
            <person name="Ventosa A."/>
        </authorList>
    </citation>
    <scope>NUCLEOTIDE SEQUENCE</scope>
    <source>
        <strain evidence="5">F3-133</strain>
    </source>
</reference>
<evidence type="ECO:0000256" key="1">
    <source>
        <dbReference type="ARBA" id="ARBA00010021"/>
    </source>
</evidence>
<evidence type="ECO:0000259" key="4">
    <source>
        <dbReference type="Pfam" id="PF20696"/>
    </source>
</evidence>
<dbReference type="AlphaFoldDB" id="A0A9Q4C3X5"/>
<comment type="similarity">
    <text evidence="1">Belongs to the UbiD family.</text>
</comment>
<name>A0A9Q4C3X5_9EURY</name>
<evidence type="ECO:0000313" key="6">
    <source>
        <dbReference type="Proteomes" id="UP001149411"/>
    </source>
</evidence>
<dbReference type="Pfam" id="PF20695">
    <property type="entry name" value="UbiD_N"/>
    <property type="match status" value="1"/>
</dbReference>
<dbReference type="SUPFAM" id="SSF50475">
    <property type="entry name" value="FMN-binding split barrel"/>
    <property type="match status" value="1"/>
</dbReference>